<dbReference type="Proteomes" id="UP000887566">
    <property type="component" value="Unplaced"/>
</dbReference>
<evidence type="ECO:0000256" key="1">
    <source>
        <dbReference type="SAM" id="SignalP"/>
    </source>
</evidence>
<proteinExistence type="predicted"/>
<dbReference type="AlphaFoldDB" id="A0A914XMP5"/>
<evidence type="ECO:0000313" key="2">
    <source>
        <dbReference type="Proteomes" id="UP000887566"/>
    </source>
</evidence>
<sequence length="245" mass="26232">MVIRISKTWISCVLLLTVAAAAAVMVVVLGNGRQAAGMGDVCRPMMGGRASRCERGQSWEPTERGAFGGVGDRCLRNLTSGLADRPADRPATPTAATLVIALSLIGVRYCRRRSPTVPTFSSLIRWSGLIRRGHLLDRTGTLRHVAPGRDESDAGIDLSAPLHRFHCCHCAPFARLGDDRRQLLEPEPRSSAASPLSSPLPLSLSTGRPVTIVALIPRMHSPPGAGKLIKRAVSEFNGLWSMGSI</sequence>
<reference evidence="3" key="1">
    <citation type="submission" date="2022-11" db="UniProtKB">
        <authorList>
            <consortium name="WormBaseParasite"/>
        </authorList>
    </citation>
    <scope>IDENTIFICATION</scope>
</reference>
<protein>
    <submittedName>
        <fullName evidence="3">Uncharacterized protein</fullName>
    </submittedName>
</protein>
<feature type="chain" id="PRO_5038126148" evidence="1">
    <location>
        <begin position="24"/>
        <end position="245"/>
    </location>
</feature>
<evidence type="ECO:0000313" key="3">
    <source>
        <dbReference type="WBParaSite" id="PSAMB.scaffold8618size6015.g31604.t1"/>
    </source>
</evidence>
<feature type="signal peptide" evidence="1">
    <location>
        <begin position="1"/>
        <end position="23"/>
    </location>
</feature>
<name>A0A914XMP5_9BILA</name>
<keyword evidence="1" id="KW-0732">Signal</keyword>
<dbReference type="WBParaSite" id="PSAMB.scaffold8618size6015.g31604.t1">
    <property type="protein sequence ID" value="PSAMB.scaffold8618size6015.g31604.t1"/>
    <property type="gene ID" value="PSAMB.scaffold8618size6015.g31604"/>
</dbReference>
<accession>A0A914XMP5</accession>
<organism evidence="2 3">
    <name type="scientific">Plectus sambesii</name>
    <dbReference type="NCBI Taxonomy" id="2011161"/>
    <lineage>
        <taxon>Eukaryota</taxon>
        <taxon>Metazoa</taxon>
        <taxon>Ecdysozoa</taxon>
        <taxon>Nematoda</taxon>
        <taxon>Chromadorea</taxon>
        <taxon>Plectida</taxon>
        <taxon>Plectina</taxon>
        <taxon>Plectoidea</taxon>
        <taxon>Plectidae</taxon>
        <taxon>Plectus</taxon>
    </lineage>
</organism>
<keyword evidence="2" id="KW-1185">Reference proteome</keyword>